<feature type="compositionally biased region" description="Basic and acidic residues" evidence="4">
    <location>
        <begin position="1"/>
        <end position="13"/>
    </location>
</feature>
<dbReference type="GO" id="GO:0006417">
    <property type="term" value="P:regulation of translation"/>
    <property type="evidence" value="ECO:0007669"/>
    <property type="project" value="UniProtKB-UniRule"/>
</dbReference>
<comment type="function">
    <text evidence="3">During stationary phase, converts 70S ribosomes to an inactive dimeric form (100S ribosomes).</text>
</comment>
<dbReference type="Pfam" id="PF04957">
    <property type="entry name" value="RMF"/>
    <property type="match status" value="1"/>
</dbReference>
<evidence type="ECO:0000256" key="1">
    <source>
        <dbReference type="ARBA" id="ARBA00022490"/>
    </source>
</evidence>
<evidence type="ECO:0000256" key="4">
    <source>
        <dbReference type="SAM" id="MobiDB-lite"/>
    </source>
</evidence>
<evidence type="ECO:0000256" key="2">
    <source>
        <dbReference type="ARBA" id="ARBA00022845"/>
    </source>
</evidence>
<dbReference type="AlphaFoldDB" id="A0A3N2DZ11"/>
<protein>
    <recommendedName>
        <fullName evidence="3">Ribosome modulation factor</fullName>
        <shortName evidence="3">RMF</shortName>
    </recommendedName>
</protein>
<proteinExistence type="inferred from homology"/>
<accession>A0A3N2DZ11</accession>
<dbReference type="InterPro" id="IPR023200">
    <property type="entry name" value="RMF_sf"/>
</dbReference>
<dbReference type="InterPro" id="IPR007040">
    <property type="entry name" value="Ribosome_modulation_factor"/>
</dbReference>
<dbReference type="NCBIfam" id="NF011162">
    <property type="entry name" value="PRK14563.1"/>
    <property type="match status" value="1"/>
</dbReference>
<evidence type="ECO:0000313" key="5">
    <source>
        <dbReference type="EMBL" id="ROS04997.1"/>
    </source>
</evidence>
<comment type="subcellular location">
    <subcellularLocation>
        <location evidence="3">Cytoplasm</location>
    </subcellularLocation>
</comment>
<dbReference type="HAMAP" id="MF_00919">
    <property type="entry name" value="RMF"/>
    <property type="match status" value="1"/>
</dbReference>
<keyword evidence="1 3" id="KW-0963">Cytoplasm</keyword>
<dbReference type="GO" id="GO:0005737">
    <property type="term" value="C:cytoplasm"/>
    <property type="evidence" value="ECO:0007669"/>
    <property type="project" value="UniProtKB-SubCell"/>
</dbReference>
<feature type="compositionally biased region" description="Basic and acidic residues" evidence="4">
    <location>
        <begin position="24"/>
        <end position="33"/>
    </location>
</feature>
<feature type="region of interest" description="Disordered" evidence="4">
    <location>
        <begin position="1"/>
        <end position="33"/>
    </location>
</feature>
<dbReference type="Gene3D" id="1.10.10.620">
    <property type="entry name" value="ribosome modulation factor like domain"/>
    <property type="match status" value="1"/>
</dbReference>
<dbReference type="NCBIfam" id="NF041886">
    <property type="entry name" value="Rmf_CrpP_fam"/>
    <property type="match status" value="1"/>
</dbReference>
<comment type="similarity">
    <text evidence="3">Belongs to the ribosome modulation factor family.</text>
</comment>
<comment type="caution">
    <text evidence="5">The sequence shown here is derived from an EMBL/GenBank/DDBJ whole genome shotgun (WGS) entry which is preliminary data.</text>
</comment>
<evidence type="ECO:0000313" key="6">
    <source>
        <dbReference type="Proteomes" id="UP000275394"/>
    </source>
</evidence>
<reference evidence="5 6" key="1">
    <citation type="submission" date="2018-11" db="EMBL/GenBank/DDBJ databases">
        <title>Genomic Encyclopedia of Type Strains, Phase IV (KMG-IV): sequencing the most valuable type-strain genomes for metagenomic binning, comparative biology and taxonomic classification.</title>
        <authorList>
            <person name="Goeker M."/>
        </authorList>
    </citation>
    <scope>NUCLEOTIDE SEQUENCE [LARGE SCALE GENOMIC DNA]</scope>
    <source>
        <strain evidence="5 6">DSM 100316</strain>
    </source>
</reference>
<keyword evidence="6" id="KW-1185">Reference proteome</keyword>
<dbReference type="OrthoDB" id="5917763at2"/>
<gene>
    <name evidence="3" type="primary">rmf</name>
    <name evidence="5" type="ORF">EDC56_0516</name>
</gene>
<dbReference type="RefSeq" id="WP_123710948.1">
    <property type="nucleotide sequence ID" value="NZ_RKHR01000003.1"/>
</dbReference>
<dbReference type="Proteomes" id="UP000275394">
    <property type="component" value="Unassembled WGS sequence"/>
</dbReference>
<evidence type="ECO:0000256" key="3">
    <source>
        <dbReference type="HAMAP-Rule" id="MF_00919"/>
    </source>
</evidence>
<organism evidence="5 6">
    <name type="scientific">Sinobacterium caligoides</name>
    <dbReference type="NCBI Taxonomy" id="933926"/>
    <lineage>
        <taxon>Bacteria</taxon>
        <taxon>Pseudomonadati</taxon>
        <taxon>Pseudomonadota</taxon>
        <taxon>Gammaproteobacteria</taxon>
        <taxon>Cellvibrionales</taxon>
        <taxon>Spongiibacteraceae</taxon>
        <taxon>Sinobacterium</taxon>
    </lineage>
</organism>
<dbReference type="EMBL" id="RKHR01000003">
    <property type="protein sequence ID" value="ROS04997.1"/>
    <property type="molecule type" value="Genomic_DNA"/>
</dbReference>
<name>A0A3N2DZ11_9GAMM</name>
<keyword evidence="2 3" id="KW-0810">Translation regulation</keyword>
<sequence length="70" mass="8054">MRRQKRDMNERANQRGYQAGSSGRPKDGCPHADGILRQHWMTGWREGRCDNWDALTGVSGLQNAFHRATR</sequence>